<keyword evidence="1" id="KW-1133">Transmembrane helix</keyword>
<proteinExistence type="predicted"/>
<gene>
    <name evidence="2" type="ordered locus">Mefer_0386</name>
</gene>
<dbReference type="AlphaFoldDB" id="C7P6N8"/>
<protein>
    <submittedName>
        <fullName evidence="2">Uncharacterized protein</fullName>
    </submittedName>
</protein>
<dbReference type="eggNOG" id="arCOG05021">
    <property type="taxonomic scope" value="Archaea"/>
</dbReference>
<keyword evidence="1" id="KW-0812">Transmembrane</keyword>
<dbReference type="GeneID" id="8365056"/>
<name>C7P6N8_METFA</name>
<accession>C7P6N8</accession>
<feature type="transmembrane region" description="Helical" evidence="1">
    <location>
        <begin position="174"/>
        <end position="192"/>
    </location>
</feature>
<dbReference type="KEGG" id="mfe:Mefer_0386"/>
<dbReference type="Proteomes" id="UP000001495">
    <property type="component" value="Chromosome"/>
</dbReference>
<evidence type="ECO:0000313" key="3">
    <source>
        <dbReference type="Proteomes" id="UP000001495"/>
    </source>
</evidence>
<evidence type="ECO:0000313" key="2">
    <source>
        <dbReference type="EMBL" id="ACV24220.1"/>
    </source>
</evidence>
<keyword evidence="3" id="KW-1185">Reference proteome</keyword>
<organism evidence="2 3">
    <name type="scientific">Methanocaldococcus fervens (strain DSM 4213 / JCM 15782 / AG86)</name>
    <name type="common">Methanococcus fervens</name>
    <dbReference type="NCBI Taxonomy" id="573064"/>
    <lineage>
        <taxon>Archaea</taxon>
        <taxon>Methanobacteriati</taxon>
        <taxon>Methanobacteriota</taxon>
        <taxon>Methanomada group</taxon>
        <taxon>Methanococci</taxon>
        <taxon>Methanococcales</taxon>
        <taxon>Methanocaldococcaceae</taxon>
        <taxon>Methanocaldococcus</taxon>
    </lineage>
</organism>
<keyword evidence="1" id="KW-0472">Membrane</keyword>
<reference evidence="2" key="1">
    <citation type="submission" date="2009-08" db="EMBL/GenBank/DDBJ databases">
        <title>Complete sequence of chromosome of Methanocaldococcus fervens AG86.</title>
        <authorList>
            <consortium name="US DOE Joint Genome Institute"/>
            <person name="Lucas S."/>
            <person name="Copeland A."/>
            <person name="Lapidus A."/>
            <person name="Glavina del Rio T."/>
            <person name="Tice H."/>
            <person name="Bruce D."/>
            <person name="Goodwin L."/>
            <person name="Pitluck S."/>
            <person name="Chertkov O."/>
            <person name="Detter J.C."/>
            <person name="Han C."/>
            <person name="Tapia R."/>
            <person name="Larimer F."/>
            <person name="Land M."/>
            <person name="Hauser L."/>
            <person name="Kyrpides N."/>
            <person name="Ovchinnikova G."/>
            <person name="Lupa-Sieprawska M."/>
            <person name="Whitman W.B."/>
        </authorList>
    </citation>
    <scope>NUCLEOTIDE SEQUENCE [LARGE SCALE GENOMIC DNA]</scope>
    <source>
        <strain evidence="2">AG86</strain>
    </source>
</reference>
<feature type="transmembrane region" description="Helical" evidence="1">
    <location>
        <begin position="89"/>
        <end position="113"/>
    </location>
</feature>
<feature type="transmembrane region" description="Helical" evidence="1">
    <location>
        <begin position="134"/>
        <end position="154"/>
    </location>
</feature>
<dbReference type="EMBL" id="CP001696">
    <property type="protein sequence ID" value="ACV24220.1"/>
    <property type="molecule type" value="Genomic_DNA"/>
</dbReference>
<feature type="transmembrane region" description="Helical" evidence="1">
    <location>
        <begin position="21"/>
        <end position="43"/>
    </location>
</feature>
<dbReference type="STRING" id="573064.Mefer_0386"/>
<dbReference type="RefSeq" id="WP_015790960.1">
    <property type="nucleotide sequence ID" value="NC_013156.1"/>
</dbReference>
<feature type="transmembrane region" description="Helical" evidence="1">
    <location>
        <begin position="204"/>
        <end position="221"/>
    </location>
</feature>
<dbReference type="OrthoDB" id="65825at2157"/>
<evidence type="ECO:0000256" key="1">
    <source>
        <dbReference type="SAM" id="Phobius"/>
    </source>
</evidence>
<sequence length="260" mass="29489">MEVKAIEVFKRYLSLNILKKIIITYFLCWIGFLFSFSVGKLLLYLSSILKSNFIAKPAELAKTVGTAKFNAVSSAISSTGIGNIYLSYALSYVVSNFMGCLIIILALGAIGYLSKKDLEKAKSDDEKKIIIKDYQKYLLILFIFTVINPLTGLIGKDLSYYDLIAVLPHGLFEFFGFAIAVVAGVEISNKILPIVKRETSYKRIIALTIFSFIFIFIAGLLEPFDWFIYEYAKYYGIPLTSTFIKAYKNLFFYLISIFEF</sequence>
<dbReference type="HOGENOM" id="CLU_1131620_0_0_2"/>